<evidence type="ECO:0000313" key="9">
    <source>
        <dbReference type="Proteomes" id="UP000825729"/>
    </source>
</evidence>
<feature type="compositionally biased region" description="Basic and acidic residues" evidence="6">
    <location>
        <begin position="1469"/>
        <end position="1478"/>
    </location>
</feature>
<feature type="compositionally biased region" description="Polar residues" evidence="6">
    <location>
        <begin position="207"/>
        <end position="231"/>
    </location>
</feature>
<feature type="region of interest" description="Disordered" evidence="6">
    <location>
        <begin position="1"/>
        <end position="252"/>
    </location>
</feature>
<dbReference type="PANTHER" id="PTHR23253:SF9">
    <property type="entry name" value="EUKARYOTIC TRANSLATION INITIATION FACTOR 4 GAMMA 2"/>
    <property type="match status" value="1"/>
</dbReference>
<dbReference type="InterPro" id="IPR016024">
    <property type="entry name" value="ARM-type_fold"/>
</dbReference>
<feature type="region of interest" description="Disordered" evidence="6">
    <location>
        <begin position="684"/>
        <end position="707"/>
    </location>
</feature>
<reference evidence="8 9" key="1">
    <citation type="submission" date="2021-07" db="EMBL/GenBank/DDBJ databases">
        <title>The Aristolochia fimbriata genome: insights into angiosperm evolution, floral development and chemical biosynthesis.</title>
        <authorList>
            <person name="Jiao Y."/>
        </authorList>
    </citation>
    <scope>NUCLEOTIDE SEQUENCE [LARGE SCALE GENOMIC DNA]</scope>
    <source>
        <strain evidence="8">IBCAS-2021</strain>
        <tissue evidence="8">Leaf</tissue>
    </source>
</reference>
<evidence type="ECO:0000256" key="3">
    <source>
        <dbReference type="ARBA" id="ARBA00022845"/>
    </source>
</evidence>
<evidence type="ECO:0000256" key="2">
    <source>
        <dbReference type="ARBA" id="ARBA00022540"/>
    </source>
</evidence>
<dbReference type="GO" id="GO:0016281">
    <property type="term" value="C:eukaryotic translation initiation factor 4F complex"/>
    <property type="evidence" value="ECO:0007669"/>
    <property type="project" value="TreeGrafter"/>
</dbReference>
<feature type="region of interest" description="Disordered" evidence="6">
    <location>
        <begin position="1092"/>
        <end position="1133"/>
    </location>
</feature>
<dbReference type="InterPro" id="IPR003891">
    <property type="entry name" value="Initiation_fac_eIF4g_MI"/>
</dbReference>
<feature type="compositionally biased region" description="Polar residues" evidence="6">
    <location>
        <begin position="118"/>
        <end position="143"/>
    </location>
</feature>
<keyword evidence="9" id="KW-1185">Reference proteome</keyword>
<organism evidence="8 9">
    <name type="scientific">Aristolochia fimbriata</name>
    <name type="common">White veined hardy Dutchman's pipe vine</name>
    <dbReference type="NCBI Taxonomy" id="158543"/>
    <lineage>
        <taxon>Eukaryota</taxon>
        <taxon>Viridiplantae</taxon>
        <taxon>Streptophyta</taxon>
        <taxon>Embryophyta</taxon>
        <taxon>Tracheophyta</taxon>
        <taxon>Spermatophyta</taxon>
        <taxon>Magnoliopsida</taxon>
        <taxon>Magnoliidae</taxon>
        <taxon>Piperales</taxon>
        <taxon>Aristolochiaceae</taxon>
        <taxon>Aristolochia</taxon>
    </lineage>
</organism>
<feature type="compositionally biased region" description="Polar residues" evidence="6">
    <location>
        <begin position="968"/>
        <end position="984"/>
    </location>
</feature>
<dbReference type="InterPro" id="IPR003890">
    <property type="entry name" value="MIF4G-like_typ-3"/>
</dbReference>
<feature type="compositionally biased region" description="Basic and acidic residues" evidence="6">
    <location>
        <begin position="1114"/>
        <end position="1128"/>
    </location>
</feature>
<dbReference type="FunFam" id="1.25.40.180:FF:000024">
    <property type="entry name" value="Eukaryotic translation initiation factor 4G"/>
    <property type="match status" value="1"/>
</dbReference>
<dbReference type="SMART" id="SM00543">
    <property type="entry name" value="MIF4G"/>
    <property type="match status" value="1"/>
</dbReference>
<name>A0AAV7DWG1_ARIFI</name>
<feature type="region of interest" description="Disordered" evidence="6">
    <location>
        <begin position="374"/>
        <end position="411"/>
    </location>
</feature>
<evidence type="ECO:0000313" key="8">
    <source>
        <dbReference type="EMBL" id="KAG9440334.1"/>
    </source>
</evidence>
<dbReference type="GO" id="GO:0003729">
    <property type="term" value="F:mRNA binding"/>
    <property type="evidence" value="ECO:0007669"/>
    <property type="project" value="TreeGrafter"/>
</dbReference>
<feature type="compositionally biased region" description="Low complexity" evidence="6">
    <location>
        <begin position="1485"/>
        <end position="1524"/>
    </location>
</feature>
<feature type="compositionally biased region" description="Basic and acidic residues" evidence="6">
    <location>
        <begin position="813"/>
        <end position="824"/>
    </location>
</feature>
<feature type="region of interest" description="Disordered" evidence="6">
    <location>
        <begin position="897"/>
        <end position="939"/>
    </location>
</feature>
<feature type="region of interest" description="Disordered" evidence="6">
    <location>
        <begin position="1469"/>
        <end position="1621"/>
    </location>
</feature>
<accession>A0AAV7DWG1</accession>
<keyword evidence="3" id="KW-0810">Translation regulation</keyword>
<feature type="compositionally biased region" description="Polar residues" evidence="6">
    <location>
        <begin position="391"/>
        <end position="411"/>
    </location>
</feature>
<dbReference type="PANTHER" id="PTHR23253">
    <property type="entry name" value="EUKARYOTIC TRANSLATION INITIATION FACTOR 4 GAMMA"/>
    <property type="match status" value="1"/>
</dbReference>
<dbReference type="FunFam" id="1.25.40.180:FF:000034">
    <property type="entry name" value="Eukaryotic translation initiation factor 4G"/>
    <property type="match status" value="1"/>
</dbReference>
<feature type="compositionally biased region" description="Basic and acidic residues" evidence="6">
    <location>
        <begin position="183"/>
        <end position="195"/>
    </location>
</feature>
<feature type="region of interest" description="Disordered" evidence="6">
    <location>
        <begin position="541"/>
        <end position="629"/>
    </location>
</feature>
<dbReference type="Proteomes" id="UP000825729">
    <property type="component" value="Unassembled WGS sequence"/>
</dbReference>
<feature type="compositionally biased region" description="Low complexity" evidence="6">
    <location>
        <begin position="41"/>
        <end position="65"/>
    </location>
</feature>
<comment type="similarity">
    <text evidence="1">Belongs to the eukaryotic initiation factor 4G family.</text>
</comment>
<dbReference type="Pfam" id="PF02854">
    <property type="entry name" value="MIF4G"/>
    <property type="match status" value="1"/>
</dbReference>
<feature type="region of interest" description="Disordered" evidence="6">
    <location>
        <begin position="960"/>
        <end position="1011"/>
    </location>
</feature>
<dbReference type="SUPFAM" id="SSF48371">
    <property type="entry name" value="ARM repeat"/>
    <property type="match status" value="2"/>
</dbReference>
<keyword evidence="4" id="KW-0648">Protein biosynthesis</keyword>
<dbReference type="GO" id="GO:0006417">
    <property type="term" value="P:regulation of translation"/>
    <property type="evidence" value="ECO:0007669"/>
    <property type="project" value="UniProtKB-KW"/>
</dbReference>
<dbReference type="SMART" id="SM00544">
    <property type="entry name" value="MA3"/>
    <property type="match status" value="1"/>
</dbReference>
<protein>
    <recommendedName>
        <fullName evidence="5">Eukaryotic translation initiation factor 4G</fullName>
    </recommendedName>
</protein>
<gene>
    <name evidence="8" type="ORF">H6P81_020499</name>
</gene>
<evidence type="ECO:0000256" key="1">
    <source>
        <dbReference type="ARBA" id="ARBA00005775"/>
    </source>
</evidence>
<comment type="caution">
    <text evidence="8">The sequence shown here is derived from an EMBL/GenBank/DDBJ whole genome shotgun (WGS) entry which is preliminary data.</text>
</comment>
<dbReference type="GO" id="GO:0003743">
    <property type="term" value="F:translation initiation factor activity"/>
    <property type="evidence" value="ECO:0007669"/>
    <property type="project" value="UniProtKB-KW"/>
</dbReference>
<feature type="domain" description="MI" evidence="7">
    <location>
        <begin position="1696"/>
        <end position="1821"/>
    </location>
</feature>
<feature type="compositionally biased region" description="Polar residues" evidence="6">
    <location>
        <begin position="1579"/>
        <end position="1590"/>
    </location>
</feature>
<feature type="region of interest" description="Disordered" evidence="6">
    <location>
        <begin position="804"/>
        <end position="824"/>
    </location>
</feature>
<feature type="compositionally biased region" description="Basic and acidic residues" evidence="6">
    <location>
        <begin position="590"/>
        <end position="625"/>
    </location>
</feature>
<feature type="compositionally biased region" description="Basic and acidic residues" evidence="6">
    <location>
        <begin position="374"/>
        <end position="390"/>
    </location>
</feature>
<evidence type="ECO:0000256" key="6">
    <source>
        <dbReference type="SAM" id="MobiDB-lite"/>
    </source>
</evidence>
<feature type="compositionally biased region" description="Polar residues" evidence="6">
    <location>
        <begin position="80"/>
        <end position="101"/>
    </location>
</feature>
<dbReference type="PROSITE" id="PS51366">
    <property type="entry name" value="MI"/>
    <property type="match status" value="1"/>
</dbReference>
<dbReference type="Pfam" id="PF02847">
    <property type="entry name" value="MA3"/>
    <property type="match status" value="1"/>
</dbReference>
<feature type="region of interest" description="Disordered" evidence="6">
    <location>
        <begin position="1642"/>
        <end position="1677"/>
    </location>
</feature>
<dbReference type="EMBL" id="JAINDJ010000008">
    <property type="protein sequence ID" value="KAG9440334.1"/>
    <property type="molecule type" value="Genomic_DNA"/>
</dbReference>
<dbReference type="Gene3D" id="1.25.40.180">
    <property type="match status" value="2"/>
</dbReference>
<feature type="compositionally biased region" description="Basic and acidic residues" evidence="6">
    <location>
        <begin position="1644"/>
        <end position="1668"/>
    </location>
</feature>
<feature type="compositionally biased region" description="Polar residues" evidence="6">
    <location>
        <begin position="541"/>
        <end position="560"/>
    </location>
</feature>
<sequence>MSLNQSRLDRSDTQPRKPGRPSNSSYQRSFSGAGGKGGGAATAPPTSGSSSAFFSSNRSFKKSGNNGQGGQLKAPPPGTRSEQNAVTLTMQNGSHGQSSFRGQEPASVADKPTATPAFKSSQTIPRAAAAQSTSGLNDTQLPKTPSKGDGSKGFPLQFGSISPGFVNGMQIPARTNSAPPDLVEQKRDQARHEAFRTGPAVPLPATPKQQQPRNNLGSGNQPTPDSHPLNQTKRDTHVQISPPAPTSQKTSVHPITGMSMAMPYQQPQVAVQFGGPTGQIHPQGVTASSLQMAMPLSVGNTSQVQAPVFVPGLQSHPLQTQGLMHQAQGLGFPPQMSHPLGQQLSNLGMTMSSQFPSQQPGKFAGPRKTTVKITHPETHEELRLDKRSDSYLESGSSGARSLSNVPSQSQAIPSFSPAHQINFYGSMQPNYNSSPIFFQNPSSLPLTSTQMTPSTAGSRYTYPVSQSGQTVSYMSASTLNSVPISNVGSLGHGNLESVNVQSDQTLDASPLAPVQGAVKPAVGSFKDKVTVTSSVTISAPLSKGEFSNPQDKQVESNPSRQSRDNELDMGKSTQVSRFIDGPASSAANIEGRRKEHLRRSESLKDQQKKTNRKDSKHLMLERQVDLPESGECLKSSSLTVSEDDSGTSTVKDVNIKAASRNDENVEGPSIAVDSITNESCIHSHASEDNVSSEAGKGKTGASPTFYGTETPGGIIEAVMESSQDLHPCTHASVAETSEVHVGEEDSCEPSNPSSLVMDSTVCDNLGGELSKDVCSTPTVSEYLSDANPPELAPHARQVQIENQSKMEVSGESNIKESEQSDKIEPVDFSSKVSRTLDNLVPFRPTSSSSTNNETASLSSIVVHKDKTDNISSEAAAKAVHEKGTPDQEFAMVDQSAPPPVLSEMKSTAAGPRSFSVPGPKDQASLEHNRPKITTVKKKKRKEVLMKADAAGTTFDLYNAFKGPEETPHQNSSAANKGTEFLSNNESDKVSPDDNIEKDPIHGDEDGQSKGELDDWEDAAISTPELKSSENEEHGLGSRKHIHEYGSGMVGKKKYSRDFLLTISKQCIELPAGFEIGADIADALMNGPVSGSHVVDRDSYPTSGRIVDRSGGGSRVDRRGGIAEDDKWSKSSGPFTPGGHGAAVSFRPGQGVNNGVLRNPRGQLTGQYIGGILSGPMLTPQGGMHRNSPDADWWQRAPGFQKGLIPAPQTPLQVMHKAERKYEVGKISDEEQGKQRQLKAILNKLTPQNFQKLFEQVKAVNIDNAATLTGVISQIFDKALMEPTFCEMYADFCFHLAGDLPDFNEDNERITFKRVLLNKCQEEFERGEREQAEANRIEEGEVKQSVEEREEKKVQARRRMLGNIRLIGELYKKKMLTERIMHECIKKLLGQYQTPDEEDVEALCKLMTTIGEMIDHPKAKEHMDAYFEMMYQMSTNQMLSSRVRFMLKDAIELRKNKWQLRRKVEGPKKIEEVHRDAAQERQLQTSRLSRGPSMGSSGRRGQPSMDYGPRGSSQLSSPGSQQISGRGFPSQYRGYGVQDVRLEERPSFERTLSVPMPQRPIDDDSLTLGPQGGLGRRMSTRGQQPIMSNIPSPELSPGSGDHRRMGSGPNGYSSSSDRHYGSREEPMLRFAPDRFMNAPAVDQLSSHDRNPSFGIRDLRSPDRAFDKSRPTSPAMGTVQGHLSGAQIALESEISEDKLQDMSRATIREFYSARNEEEVCLCIKDMKSPRFYPSMVMLWLTDSFDRKNDIDRDYLARLLVNLCKSGDGLLSQAQLIKGFESVLSTLEDTVTDSPKAAEYLGRIFGKVVLENVVPLTEVGRLILEGGEEPGSLLQSGLAADVLASVFEIIQRERGDPGLKDIRAGSNLRLEDFRPPDPLKARKLDAFI</sequence>
<evidence type="ECO:0000256" key="4">
    <source>
        <dbReference type="ARBA" id="ARBA00022917"/>
    </source>
</evidence>
<keyword evidence="2" id="KW-0396">Initiation factor</keyword>
<evidence type="ECO:0000256" key="5">
    <source>
        <dbReference type="ARBA" id="ARBA00067320"/>
    </source>
</evidence>
<evidence type="ECO:0000259" key="7">
    <source>
        <dbReference type="PROSITE" id="PS51366"/>
    </source>
</evidence>
<proteinExistence type="inferred from homology"/>
<feature type="compositionally biased region" description="Basic and acidic residues" evidence="6">
    <location>
        <begin position="985"/>
        <end position="1011"/>
    </location>
</feature>